<organism evidence="1 2">
    <name type="scientific">Pleurotus cornucopiae</name>
    <name type="common">Cornucopia mushroom</name>
    <dbReference type="NCBI Taxonomy" id="5321"/>
    <lineage>
        <taxon>Eukaryota</taxon>
        <taxon>Fungi</taxon>
        <taxon>Dikarya</taxon>
        <taxon>Basidiomycota</taxon>
        <taxon>Agaricomycotina</taxon>
        <taxon>Agaricomycetes</taxon>
        <taxon>Agaricomycetidae</taxon>
        <taxon>Agaricales</taxon>
        <taxon>Pleurotineae</taxon>
        <taxon>Pleurotaceae</taxon>
        <taxon>Pleurotus</taxon>
    </lineage>
</organism>
<sequence>MHFVRLATLYSCFIFASPLVTVLAQSPPLGSPVLTPEIDAFINGLLSDWSSPGGLSVAVVRKAANGTWDVETKGYGLAKADGTNVTDRTLFSIGSNSKLFIALATGLLVANQSLEPPISWDTKIKNIIPGWGLTDPVASEEATIIDLMSHRTGMPRHDFVASLAANMTDVIQKFHFLKPSAEFRQTFQYTNIMYTLLSYIPTSVLPSKPSFTHYVRANIFDPLGMNSTTYSFDVANATGNLADGFKKQQLNSSASPFDAGIPRALPFWAQVGGEDGNSGSGPGGIVSNAIDMASWLQVLLSGGQHPVTRESVIPAEVIQTVSSGVTIFTPSAQQPFLSPVVYGGGQFQSTYRGHVVVEHDGNVPGFNSFLSRFPFDGVGIAVLTNDDQLGSSISLAIKYRLADQALGMSPLDSKTIVGDSLITAFQSSRPPAQRPANATLPPNGVESLVGVYDDPAYGRIELCLASAPTTTIANSPACEALLSNISTVLPGTVDLNSTIPTLLAKWDRPFGAYVRLTHFDQSVFGLSIFNSYPTVNITAPFWTSPVVVSGPIAEFALDNGTLGFGMVGVWGSGDGVPEPVGSTVRERSEVWFTKM</sequence>
<keyword evidence="2" id="KW-1185">Reference proteome</keyword>
<accession>A0ACB7J245</accession>
<dbReference type="Proteomes" id="UP000824881">
    <property type="component" value="Unassembled WGS sequence"/>
</dbReference>
<gene>
    <name evidence="1" type="ORF">CCMSSC00406_0004834</name>
</gene>
<protein>
    <submittedName>
        <fullName evidence="1">Uncharacterized protein</fullName>
    </submittedName>
</protein>
<name>A0ACB7J245_PLECO</name>
<evidence type="ECO:0000313" key="1">
    <source>
        <dbReference type="EMBL" id="KAG9224335.1"/>
    </source>
</evidence>
<comment type="caution">
    <text evidence="1">The sequence shown here is derived from an EMBL/GenBank/DDBJ whole genome shotgun (WGS) entry which is preliminary data.</text>
</comment>
<dbReference type="EMBL" id="WQMT02000004">
    <property type="protein sequence ID" value="KAG9224335.1"/>
    <property type="molecule type" value="Genomic_DNA"/>
</dbReference>
<proteinExistence type="predicted"/>
<evidence type="ECO:0000313" key="2">
    <source>
        <dbReference type="Proteomes" id="UP000824881"/>
    </source>
</evidence>
<reference evidence="1 2" key="1">
    <citation type="journal article" date="2021" name="Appl. Environ. Microbiol.">
        <title>Genetic linkage and physical mapping for an oyster mushroom Pleurotus cornucopiae and QTL analysis for the trait cap color.</title>
        <authorList>
            <person name="Zhang Y."/>
            <person name="Gao W."/>
            <person name="Sonnenberg A."/>
            <person name="Chen Q."/>
            <person name="Zhang J."/>
            <person name="Huang C."/>
        </authorList>
    </citation>
    <scope>NUCLEOTIDE SEQUENCE [LARGE SCALE GENOMIC DNA]</scope>
    <source>
        <strain evidence="1">CCMSSC00406</strain>
    </source>
</reference>